<gene>
    <name evidence="2" type="ORF">QQM35_01485</name>
</gene>
<proteinExistence type="predicted"/>
<dbReference type="GO" id="GO:0016757">
    <property type="term" value="F:glycosyltransferase activity"/>
    <property type="evidence" value="ECO:0007669"/>
    <property type="project" value="UniProtKB-KW"/>
</dbReference>
<dbReference type="RefSeq" id="WP_251517644.1">
    <property type="nucleotide sequence ID" value="NZ_CP128355.1"/>
</dbReference>
<dbReference type="Gene3D" id="3.40.50.2000">
    <property type="entry name" value="Glycogen Phosphorylase B"/>
    <property type="match status" value="2"/>
</dbReference>
<dbReference type="InterPro" id="IPR001296">
    <property type="entry name" value="Glyco_trans_1"/>
</dbReference>
<reference evidence="2 3" key="1">
    <citation type="journal article" date="2024" name="Pathogens">
        <title>Staphylococcus hsinchuensis sp. nov., Isolated from Soymilk.</title>
        <authorList>
            <person name="Wang Y.T."/>
            <person name="Lin Y.C."/>
            <person name="Hsieh Y.H."/>
            <person name="Lin Y.T."/>
            <person name="Hamada M."/>
            <person name="Chen C.C."/>
            <person name="Liou J.S."/>
            <person name="Lee A.Y."/>
            <person name="Zhang W.L."/>
            <person name="Chen Y.T."/>
            <person name="Huang C.H."/>
        </authorList>
    </citation>
    <scope>NUCLEOTIDE SEQUENCE [LARGE SCALE GENOMIC DNA]</scope>
    <source>
        <strain evidence="2 3">H164</strain>
    </source>
</reference>
<organism evidence="2 3">
    <name type="scientific">Staphylococcus hsinchuensis</name>
    <dbReference type="NCBI Taxonomy" id="3051183"/>
    <lineage>
        <taxon>Bacteria</taxon>
        <taxon>Bacillati</taxon>
        <taxon>Bacillota</taxon>
        <taxon>Bacilli</taxon>
        <taxon>Bacillales</taxon>
        <taxon>Staphylococcaceae</taxon>
        <taxon>Staphylococcus</taxon>
    </lineage>
</organism>
<evidence type="ECO:0000259" key="1">
    <source>
        <dbReference type="Pfam" id="PF00534"/>
    </source>
</evidence>
<keyword evidence="3" id="KW-1185">Reference proteome</keyword>
<keyword evidence="2" id="KW-0808">Transferase</keyword>
<dbReference type="EMBL" id="CP128355">
    <property type="protein sequence ID" value="XAF70817.1"/>
    <property type="molecule type" value="Genomic_DNA"/>
</dbReference>
<dbReference type="Pfam" id="PF00534">
    <property type="entry name" value="Glycos_transf_1"/>
    <property type="match status" value="1"/>
</dbReference>
<protein>
    <submittedName>
        <fullName evidence="2">Glycosyltransferase family 4 protein</fullName>
        <ecNumber evidence="2">2.4.-.-</ecNumber>
    </submittedName>
</protein>
<sequence length="382" mass="43628">MKSITFFMHNVYAIGGTVKAISQLANTLAEKGHHVEIISVFKAQSSPYFELHPSIIVKPLIDYRPHPKNLISIFFNRIRRYTSMNQPKKISQFEPGINQFSRYVERKMIKALNNISTDVIVGTRASFNILIGNHVASHIEKIGMEHMNFSAHPKSYQHEIIQAYERLDKITTLTSIDRRVYQRHLSRPVYVIPNILSEPRLSLSKSKLITAAGRLEYEKGFDLLIQSLIPIKQHLNQFNYIVEIFGEGQEKDKLQRLIDENGLQEIVRLKGQTQQLNEQLAKSEITVIPSRNEGFGMVILEAMNQGSIIVSFDGNVGPDSIIENNINGYLIGHGDIKALSRLLLRLINQELKEHVLIENGYKTVEQYSPDKVYESFISMLNS</sequence>
<evidence type="ECO:0000313" key="3">
    <source>
        <dbReference type="Proteomes" id="UP001436297"/>
    </source>
</evidence>
<feature type="domain" description="Glycosyl transferase family 1" evidence="1">
    <location>
        <begin position="204"/>
        <end position="362"/>
    </location>
</feature>
<accession>A0ABZ3EE93</accession>
<keyword evidence="2" id="KW-0328">Glycosyltransferase</keyword>
<dbReference type="SUPFAM" id="SSF53756">
    <property type="entry name" value="UDP-Glycosyltransferase/glycogen phosphorylase"/>
    <property type="match status" value="1"/>
</dbReference>
<dbReference type="Proteomes" id="UP001436297">
    <property type="component" value="Chromosome"/>
</dbReference>
<dbReference type="PANTHER" id="PTHR12526">
    <property type="entry name" value="GLYCOSYLTRANSFERASE"/>
    <property type="match status" value="1"/>
</dbReference>
<dbReference type="CDD" id="cd03820">
    <property type="entry name" value="GT4_AmsD-like"/>
    <property type="match status" value="1"/>
</dbReference>
<dbReference type="EC" id="2.4.-.-" evidence="2"/>
<evidence type="ECO:0000313" key="2">
    <source>
        <dbReference type="EMBL" id="XAF70817.1"/>
    </source>
</evidence>
<name>A0ABZ3EE93_9STAP</name>
<dbReference type="PANTHER" id="PTHR12526:SF627">
    <property type="entry name" value="D-RHAMNOSYLTRANSFERASE WBPZ"/>
    <property type="match status" value="1"/>
</dbReference>